<gene>
    <name evidence="1" type="ORF">JOF44_003827</name>
</gene>
<name>A0ABS4YQ87_9MICO</name>
<accession>A0ABS4YQ87</accession>
<organism evidence="1 2">
    <name type="scientific">Brachybacterium fresconis</name>
    <dbReference type="NCBI Taxonomy" id="173363"/>
    <lineage>
        <taxon>Bacteria</taxon>
        <taxon>Bacillati</taxon>
        <taxon>Actinomycetota</taxon>
        <taxon>Actinomycetes</taxon>
        <taxon>Micrococcales</taxon>
        <taxon>Dermabacteraceae</taxon>
        <taxon>Brachybacterium</taxon>
    </lineage>
</organism>
<dbReference type="EMBL" id="JAGIOC010000001">
    <property type="protein sequence ID" value="MBP2410924.1"/>
    <property type="molecule type" value="Genomic_DNA"/>
</dbReference>
<comment type="caution">
    <text evidence="1">The sequence shown here is derived from an EMBL/GenBank/DDBJ whole genome shotgun (WGS) entry which is preliminary data.</text>
</comment>
<keyword evidence="2" id="KW-1185">Reference proteome</keyword>
<dbReference type="Proteomes" id="UP000698222">
    <property type="component" value="Unassembled WGS sequence"/>
</dbReference>
<reference evidence="1 2" key="1">
    <citation type="submission" date="2021-03" db="EMBL/GenBank/DDBJ databases">
        <title>Sequencing the genomes of 1000 actinobacteria strains.</title>
        <authorList>
            <person name="Klenk H.-P."/>
        </authorList>
    </citation>
    <scope>NUCLEOTIDE SEQUENCE [LARGE SCALE GENOMIC DNA]</scope>
    <source>
        <strain evidence="1 2">DSM 14564</strain>
    </source>
</reference>
<proteinExistence type="predicted"/>
<evidence type="ECO:0000313" key="1">
    <source>
        <dbReference type="EMBL" id="MBP2410924.1"/>
    </source>
</evidence>
<sequence>MTGSSSSGRSPLRVVSMHLSVRVFEIRRKVSGETWDNSDNVDEMVDKVGVWRKVDRRAPT</sequence>
<evidence type="ECO:0000313" key="2">
    <source>
        <dbReference type="Proteomes" id="UP000698222"/>
    </source>
</evidence>
<protein>
    <submittedName>
        <fullName evidence="1">Uncharacterized protein</fullName>
    </submittedName>
</protein>